<dbReference type="InterPro" id="IPR013324">
    <property type="entry name" value="RNA_pol_sigma_r3/r4-like"/>
</dbReference>
<dbReference type="SUPFAM" id="SSF88659">
    <property type="entry name" value="Sigma3 and sigma4 domains of RNA polymerase sigma factors"/>
    <property type="match status" value="1"/>
</dbReference>
<keyword evidence="4" id="KW-0238">DNA-binding</keyword>
<dbReference type="SUPFAM" id="SSF88946">
    <property type="entry name" value="Sigma2 domain of RNA polymerase sigma factors"/>
    <property type="match status" value="1"/>
</dbReference>
<feature type="compositionally biased region" description="Basic and acidic residues" evidence="6">
    <location>
        <begin position="8"/>
        <end position="17"/>
    </location>
</feature>
<feature type="domain" description="RNA polymerase sigma-70 region 2" evidence="7">
    <location>
        <begin position="63"/>
        <end position="128"/>
    </location>
</feature>
<gene>
    <name evidence="9" type="ORF">AB0I48_12190</name>
</gene>
<dbReference type="InterPro" id="IPR013325">
    <property type="entry name" value="RNA_pol_sigma_r2"/>
</dbReference>
<name>A0ABV3FSB7_9NOCA</name>
<dbReference type="Pfam" id="PF04542">
    <property type="entry name" value="Sigma70_r2"/>
    <property type="match status" value="1"/>
</dbReference>
<dbReference type="CDD" id="cd06171">
    <property type="entry name" value="Sigma70_r4"/>
    <property type="match status" value="1"/>
</dbReference>
<evidence type="ECO:0000256" key="4">
    <source>
        <dbReference type="ARBA" id="ARBA00023125"/>
    </source>
</evidence>
<accession>A0ABV3FSB7</accession>
<dbReference type="Proteomes" id="UP001551695">
    <property type="component" value="Unassembled WGS sequence"/>
</dbReference>
<feature type="region of interest" description="Disordered" evidence="6">
    <location>
        <begin position="1"/>
        <end position="27"/>
    </location>
</feature>
<keyword evidence="2" id="KW-0805">Transcription regulation</keyword>
<dbReference type="InterPro" id="IPR039425">
    <property type="entry name" value="RNA_pol_sigma-70-like"/>
</dbReference>
<dbReference type="InterPro" id="IPR036388">
    <property type="entry name" value="WH-like_DNA-bd_sf"/>
</dbReference>
<dbReference type="RefSeq" id="WP_357782964.1">
    <property type="nucleotide sequence ID" value="NZ_JBFAKC010000005.1"/>
</dbReference>
<reference evidence="9 10" key="1">
    <citation type="submission" date="2024-06" db="EMBL/GenBank/DDBJ databases">
        <title>The Natural Products Discovery Center: Release of the First 8490 Sequenced Strains for Exploring Actinobacteria Biosynthetic Diversity.</title>
        <authorList>
            <person name="Kalkreuter E."/>
            <person name="Kautsar S.A."/>
            <person name="Yang D."/>
            <person name="Bader C.D."/>
            <person name="Teijaro C.N."/>
            <person name="Fluegel L."/>
            <person name="Davis C.M."/>
            <person name="Simpson J.R."/>
            <person name="Lauterbach L."/>
            <person name="Steele A.D."/>
            <person name="Gui C."/>
            <person name="Meng S."/>
            <person name="Li G."/>
            <person name="Viehrig K."/>
            <person name="Ye F."/>
            <person name="Su P."/>
            <person name="Kiefer A.F."/>
            <person name="Nichols A."/>
            <person name="Cepeda A.J."/>
            <person name="Yan W."/>
            <person name="Fan B."/>
            <person name="Jiang Y."/>
            <person name="Adhikari A."/>
            <person name="Zheng C.-J."/>
            <person name="Schuster L."/>
            <person name="Cowan T.M."/>
            <person name="Smanski M.J."/>
            <person name="Chevrette M.G."/>
            <person name="De Carvalho L.P.S."/>
            <person name="Shen B."/>
        </authorList>
    </citation>
    <scope>NUCLEOTIDE SEQUENCE [LARGE SCALE GENOMIC DNA]</scope>
    <source>
        <strain evidence="9 10">NPDC050403</strain>
    </source>
</reference>
<dbReference type="Pfam" id="PF08281">
    <property type="entry name" value="Sigma70_r4_2"/>
    <property type="match status" value="1"/>
</dbReference>
<sequence>MGSALLERPADRDRARESGFAPPPVISAERGGAISGETRARDRHLAELLGSVGNGDRAAFTELYEATSPRVFGVAVRILRNGSIAEEIAQEVYLQVWMLADRYDAALSSPIGWLIMLTHRRAVDRVRADESARGREATYGHIHRGRDHDMVAEVVLQHFDEQSVVESLADLTSKQREAIALAFYSDRSYREVADYLDVPLPTVKTRIRDGLKRLELCLAGSDTR</sequence>
<keyword evidence="3" id="KW-0731">Sigma factor</keyword>
<keyword evidence="5" id="KW-0804">Transcription</keyword>
<evidence type="ECO:0000259" key="8">
    <source>
        <dbReference type="Pfam" id="PF08281"/>
    </source>
</evidence>
<evidence type="ECO:0000256" key="6">
    <source>
        <dbReference type="SAM" id="MobiDB-lite"/>
    </source>
</evidence>
<dbReference type="InterPro" id="IPR013249">
    <property type="entry name" value="RNA_pol_sigma70_r4_t2"/>
</dbReference>
<keyword evidence="10" id="KW-1185">Reference proteome</keyword>
<comment type="caution">
    <text evidence="9">The sequence shown here is derived from an EMBL/GenBank/DDBJ whole genome shotgun (WGS) entry which is preliminary data.</text>
</comment>
<dbReference type="EMBL" id="JBFAKC010000005">
    <property type="protein sequence ID" value="MEV0708317.1"/>
    <property type="molecule type" value="Genomic_DNA"/>
</dbReference>
<dbReference type="Gene3D" id="1.10.10.10">
    <property type="entry name" value="Winged helix-like DNA-binding domain superfamily/Winged helix DNA-binding domain"/>
    <property type="match status" value="1"/>
</dbReference>
<evidence type="ECO:0000259" key="7">
    <source>
        <dbReference type="Pfam" id="PF04542"/>
    </source>
</evidence>
<evidence type="ECO:0000256" key="5">
    <source>
        <dbReference type="ARBA" id="ARBA00023163"/>
    </source>
</evidence>
<dbReference type="InterPro" id="IPR014284">
    <property type="entry name" value="RNA_pol_sigma-70_dom"/>
</dbReference>
<dbReference type="NCBIfam" id="TIGR02937">
    <property type="entry name" value="sigma70-ECF"/>
    <property type="match status" value="1"/>
</dbReference>
<evidence type="ECO:0000313" key="10">
    <source>
        <dbReference type="Proteomes" id="UP001551695"/>
    </source>
</evidence>
<evidence type="ECO:0000313" key="9">
    <source>
        <dbReference type="EMBL" id="MEV0708317.1"/>
    </source>
</evidence>
<organism evidence="9 10">
    <name type="scientific">Nocardia aurea</name>
    <dbReference type="NCBI Taxonomy" id="2144174"/>
    <lineage>
        <taxon>Bacteria</taxon>
        <taxon>Bacillati</taxon>
        <taxon>Actinomycetota</taxon>
        <taxon>Actinomycetes</taxon>
        <taxon>Mycobacteriales</taxon>
        <taxon>Nocardiaceae</taxon>
        <taxon>Nocardia</taxon>
    </lineage>
</organism>
<evidence type="ECO:0000256" key="3">
    <source>
        <dbReference type="ARBA" id="ARBA00023082"/>
    </source>
</evidence>
<feature type="domain" description="RNA polymerase sigma factor 70 region 4 type 2" evidence="8">
    <location>
        <begin position="163"/>
        <end position="214"/>
    </location>
</feature>
<dbReference type="PANTHER" id="PTHR43133">
    <property type="entry name" value="RNA POLYMERASE ECF-TYPE SIGMA FACTO"/>
    <property type="match status" value="1"/>
</dbReference>
<comment type="similarity">
    <text evidence="1">Belongs to the sigma-70 factor family. ECF subfamily.</text>
</comment>
<dbReference type="InterPro" id="IPR007627">
    <property type="entry name" value="RNA_pol_sigma70_r2"/>
</dbReference>
<dbReference type="Gene3D" id="1.10.1740.10">
    <property type="match status" value="1"/>
</dbReference>
<evidence type="ECO:0000256" key="2">
    <source>
        <dbReference type="ARBA" id="ARBA00023015"/>
    </source>
</evidence>
<protein>
    <submittedName>
        <fullName evidence="9">Sigma-70 family RNA polymerase sigma factor</fullName>
    </submittedName>
</protein>
<evidence type="ECO:0000256" key="1">
    <source>
        <dbReference type="ARBA" id="ARBA00010641"/>
    </source>
</evidence>
<proteinExistence type="inferred from homology"/>
<dbReference type="PANTHER" id="PTHR43133:SF66">
    <property type="entry name" value="ECF RNA POLYMERASE SIGMA FACTOR SIGK"/>
    <property type="match status" value="1"/>
</dbReference>